<sequence>MGRKKYRCDFKVEAAKMNQAGMAEDFNDIWAAEGCLYVAAAIDLFPRCVLALRQVHEADECDHDEPPSLSQMP</sequence>
<name>A0ABT0BVM7_9SPHN</name>
<proteinExistence type="predicted"/>
<reference evidence="1 2" key="1">
    <citation type="submission" date="2022-04" db="EMBL/GenBank/DDBJ databases">
        <title>Identification of a novel bacterium isolated from mangrove sediments.</title>
        <authorList>
            <person name="Pan X."/>
        </authorList>
    </citation>
    <scope>NUCLEOTIDE SEQUENCE [LARGE SCALE GENOMIC DNA]</scope>
    <source>
        <strain evidence="1 2">B2638</strain>
    </source>
</reference>
<dbReference type="Proteomes" id="UP001202281">
    <property type="component" value="Unassembled WGS sequence"/>
</dbReference>
<evidence type="ECO:0008006" key="3">
    <source>
        <dbReference type="Google" id="ProtNLM"/>
    </source>
</evidence>
<dbReference type="EMBL" id="JALHLG010000065">
    <property type="protein sequence ID" value="MCJ2189114.1"/>
    <property type="molecule type" value="Genomic_DNA"/>
</dbReference>
<evidence type="ECO:0000313" key="2">
    <source>
        <dbReference type="Proteomes" id="UP001202281"/>
    </source>
</evidence>
<comment type="caution">
    <text evidence="1">The sequence shown here is derived from an EMBL/GenBank/DDBJ whole genome shotgun (WGS) entry which is preliminary data.</text>
</comment>
<keyword evidence="2" id="KW-1185">Reference proteome</keyword>
<accession>A0ABT0BVM7</accession>
<dbReference type="RefSeq" id="WP_243924330.1">
    <property type="nucleotide sequence ID" value="NZ_JALHLG010000065.1"/>
</dbReference>
<organism evidence="1 2">
    <name type="scientific">Novosphingobium beihaiensis</name>
    <dbReference type="NCBI Taxonomy" id="2930389"/>
    <lineage>
        <taxon>Bacteria</taxon>
        <taxon>Pseudomonadati</taxon>
        <taxon>Pseudomonadota</taxon>
        <taxon>Alphaproteobacteria</taxon>
        <taxon>Sphingomonadales</taxon>
        <taxon>Sphingomonadaceae</taxon>
        <taxon>Novosphingobium</taxon>
    </lineage>
</organism>
<evidence type="ECO:0000313" key="1">
    <source>
        <dbReference type="EMBL" id="MCJ2189114.1"/>
    </source>
</evidence>
<protein>
    <recommendedName>
        <fullName evidence="3">Integrase-like protein</fullName>
    </recommendedName>
</protein>
<gene>
    <name evidence="1" type="ORF">MTR66_20175</name>
</gene>